<comment type="caution">
    <text evidence="3">The sequence shown here is derived from an EMBL/GenBank/DDBJ whole genome shotgun (WGS) entry which is preliminary data.</text>
</comment>
<dbReference type="PANTHER" id="PTHR16255">
    <property type="entry name" value="REQUIRED FOR MEIOTIC NUCLEAR DIVISION PROTEIN 1 HOMOLOG"/>
    <property type="match status" value="1"/>
</dbReference>
<dbReference type="VEuPathDB" id="MicrosporidiaDB:NEDG_01947"/>
<accession>A0A177EJ45</accession>
<gene>
    <name evidence="3" type="ORF">NEDG_01947</name>
</gene>
<name>A0A177EJ45_9MICR</name>
<dbReference type="InterPro" id="IPR003734">
    <property type="entry name" value="DUF155"/>
</dbReference>
<dbReference type="InterPro" id="IPR051624">
    <property type="entry name" value="RMD1/Sad1-interacting"/>
</dbReference>
<reference evidence="3 4" key="1">
    <citation type="submission" date="2016-02" db="EMBL/GenBank/DDBJ databases">
        <title>Discovery of a natural microsporidian pathogen with a broad tissue tropism in Caenorhabditis elegans.</title>
        <authorList>
            <person name="Luallen R.J."/>
            <person name="Reinke A.W."/>
            <person name="Tong L."/>
            <person name="Botts M.R."/>
            <person name="Felix M.-A."/>
            <person name="Troemel E.R."/>
        </authorList>
    </citation>
    <scope>NUCLEOTIDE SEQUENCE [LARGE SCALE GENOMIC DNA]</scope>
    <source>
        <strain evidence="3 4">JUm2807</strain>
    </source>
</reference>
<dbReference type="AlphaFoldDB" id="A0A177EJ45"/>
<dbReference type="RefSeq" id="XP_067545095.1">
    <property type="nucleotide sequence ID" value="XM_067689365.1"/>
</dbReference>
<evidence type="ECO:0000256" key="1">
    <source>
        <dbReference type="ARBA" id="ARBA00008306"/>
    </source>
</evidence>
<dbReference type="PANTHER" id="PTHR16255:SF1">
    <property type="entry name" value="REQUIRED FOR MEIOTIC NUCLEAR DIVISION PROTEIN 1 HOMOLOG"/>
    <property type="match status" value="1"/>
</dbReference>
<evidence type="ECO:0000313" key="3">
    <source>
        <dbReference type="EMBL" id="OAG31420.1"/>
    </source>
</evidence>
<proteinExistence type="inferred from homology"/>
<feature type="domain" description="DUF155" evidence="2">
    <location>
        <begin position="107"/>
        <end position="277"/>
    </location>
</feature>
<dbReference type="Pfam" id="PF02582">
    <property type="entry name" value="DUF155"/>
    <property type="match status" value="1"/>
</dbReference>
<evidence type="ECO:0000313" key="4">
    <source>
        <dbReference type="Proteomes" id="UP000185944"/>
    </source>
</evidence>
<dbReference type="Proteomes" id="UP000185944">
    <property type="component" value="Unassembled WGS sequence"/>
</dbReference>
<keyword evidence="4" id="KW-1185">Reference proteome</keyword>
<dbReference type="EMBL" id="LTDL01000016">
    <property type="protein sequence ID" value="OAG31420.1"/>
    <property type="molecule type" value="Genomic_DNA"/>
</dbReference>
<organism evidence="3 4">
    <name type="scientific">Nematocida displodere</name>
    <dbReference type="NCBI Taxonomy" id="1805483"/>
    <lineage>
        <taxon>Eukaryota</taxon>
        <taxon>Fungi</taxon>
        <taxon>Fungi incertae sedis</taxon>
        <taxon>Microsporidia</taxon>
        <taxon>Nematocida</taxon>
    </lineage>
</organism>
<dbReference type="GeneID" id="93648297"/>
<sequence length="330" mass="38286">MEFTIEKSMPYTEPNGNKKTRIESRRVGKEILELKTVPVEEKQFCGTDKATELRDIVVLCTAEKIDTSKFYKWLKERSTPKEINIYFRDCVHLSIPEIEDTQKGGDIFIFKYGVTVLWGIDAETKNRVLAQQRCFEEKSYRGEAIQREEFRFGIVQEGASIVNDVIYLDTDSPYNKMIISNALAQSTKLDIFEEYVEKTTERVQGLPDEIVSKGFTTKKREDVLKMIGVLHRLKFNLNLATNIMETPEILWYYPNYTSLYESFKLYLELKSRAEILNHKCDVIHEILTLLSTHISTKNSERLEKIIIILICVETVIACLHLALSWNTSRG</sequence>
<evidence type="ECO:0000259" key="2">
    <source>
        <dbReference type="Pfam" id="PF02582"/>
    </source>
</evidence>
<protein>
    <recommendedName>
        <fullName evidence="2">DUF155 domain-containing protein</fullName>
    </recommendedName>
</protein>
<dbReference type="OrthoDB" id="18302at2759"/>
<comment type="similarity">
    <text evidence="1">Belongs to the RMD1/sif2 family.</text>
</comment>
<dbReference type="GO" id="GO:0005739">
    <property type="term" value="C:mitochondrion"/>
    <property type="evidence" value="ECO:0007669"/>
    <property type="project" value="UniProtKB-ARBA"/>
</dbReference>